<proteinExistence type="predicted"/>
<comment type="caution">
    <text evidence="1">The sequence shown here is derived from an EMBL/GenBank/DDBJ whole genome shotgun (WGS) entry which is preliminary data.</text>
</comment>
<protein>
    <submittedName>
        <fullName evidence="1">Uncharacterized protein</fullName>
    </submittedName>
</protein>
<sequence>MSSSSCRSEEKDEEEEVEEEEEDDEEDDQTTLGGRIGEPSSSRMRLCQEFVEIVSRHVGSDQDDVMNLVRLLDESGMVVVLACFISIDCGRAEDSIYIDPNTGIAYAPDAKFIQTGVNKDVASIPKDLLQIYRNLRSFPKGGRNCYDLRDVKKGNKYLIRAYFMYGNYDGKNSTPEFDLYIGVNLWRDINFLEESDDADYREIITVATMNYISICLVDTGSGTPFISALELRPLNNSMYGGVNESQSLRSPSWSPIDLGGSSDNAEIRYPTEPLDLIWNFEHSADWRAFNTSEKVTNKNGALEPPSTVMMTAVRPVDNSDVLYYNWTGADDSLQFHVYLHFAELELLGPDVVREFNVCCGDSCYGDPVRPEYLVTTTIQTPQPLSGQENYSCLIKKTPSSTLPPILNAIEIFYILQLTEKPTREQDVEAMFDIKETYKVTRNWMGDPCVPVTYVWEGLTCNGNLSDSPTIVSLNLSSTRLKGEIAASLANLTSIQSLDLSWNKLTGLVPNFLGDLPFLSSLNLSGNRLSGFVPSNLLEKSKKGLLKLSVDNNPDLCVSDSCGRDSNKQKIIILIVAPVASIVILLILLIVLRRFKWKKQEDITLNLQVINGSVYGDGLSLRASTLRVPSPGSQQNSRPLHSWMKKTSHPWSRNSRPFVLDPNSDLVPRLNFRIAKRRTKEMKGGFAGTQSQCRLEV</sequence>
<gene>
    <name evidence="1" type="ORF">MRB53_012869</name>
</gene>
<evidence type="ECO:0000313" key="2">
    <source>
        <dbReference type="Proteomes" id="UP001234297"/>
    </source>
</evidence>
<organism evidence="1 2">
    <name type="scientific">Persea americana</name>
    <name type="common">Avocado</name>
    <dbReference type="NCBI Taxonomy" id="3435"/>
    <lineage>
        <taxon>Eukaryota</taxon>
        <taxon>Viridiplantae</taxon>
        <taxon>Streptophyta</taxon>
        <taxon>Embryophyta</taxon>
        <taxon>Tracheophyta</taxon>
        <taxon>Spermatophyta</taxon>
        <taxon>Magnoliopsida</taxon>
        <taxon>Magnoliidae</taxon>
        <taxon>Laurales</taxon>
        <taxon>Lauraceae</taxon>
        <taxon>Persea</taxon>
    </lineage>
</organism>
<keyword evidence="2" id="KW-1185">Reference proteome</keyword>
<reference evidence="1 2" key="1">
    <citation type="journal article" date="2022" name="Hortic Res">
        <title>A haplotype resolved chromosomal level avocado genome allows analysis of novel avocado genes.</title>
        <authorList>
            <person name="Nath O."/>
            <person name="Fletcher S.J."/>
            <person name="Hayward A."/>
            <person name="Shaw L.M."/>
            <person name="Masouleh A.K."/>
            <person name="Furtado A."/>
            <person name="Henry R.J."/>
            <person name="Mitter N."/>
        </authorList>
    </citation>
    <scope>NUCLEOTIDE SEQUENCE [LARGE SCALE GENOMIC DNA]</scope>
    <source>
        <strain evidence="2">cv. Hass</strain>
    </source>
</reference>
<accession>A0ACC2LYV7</accession>
<evidence type="ECO:0000313" key="1">
    <source>
        <dbReference type="EMBL" id="KAJ8638602.1"/>
    </source>
</evidence>
<dbReference type="EMBL" id="CM056811">
    <property type="protein sequence ID" value="KAJ8638602.1"/>
    <property type="molecule type" value="Genomic_DNA"/>
</dbReference>
<dbReference type="Proteomes" id="UP001234297">
    <property type="component" value="Chromosome 3"/>
</dbReference>
<name>A0ACC2LYV7_PERAE</name>